<dbReference type="RefSeq" id="WP_105683730.1">
    <property type="nucleotide sequence ID" value="NZ_JBBGZD010000003.1"/>
</dbReference>
<evidence type="ECO:0000256" key="1">
    <source>
        <dbReference type="SAM" id="SignalP"/>
    </source>
</evidence>
<comment type="caution">
    <text evidence="2">The sequence shown here is derived from an EMBL/GenBank/DDBJ whole genome shotgun (WGS) entry which is preliminary data.</text>
</comment>
<evidence type="ECO:0000313" key="5">
    <source>
        <dbReference type="Proteomes" id="UP000238534"/>
    </source>
</evidence>
<proteinExistence type="predicted"/>
<accession>A0A2S9CQ53</accession>
<dbReference type="PROSITE" id="PS51257">
    <property type="entry name" value="PROKAR_LIPOPROTEIN"/>
    <property type="match status" value="1"/>
</dbReference>
<sequence length="173" mass="20140">MKKNIYCLLIFFVLILSCSTTVFNKENNTARNIVASYIEFRNQQKVINPKTNIIIIGAQSDNAKNGNYWIDLCFVNPALLMDFKYSKVYEVNGYKLIISEDLDKSYLLEKTFKEIPYENLNLAKMAITYNTTNWHITLNSKNEVVEILPQEKSKEIKNILEKKGVKFSKNYTD</sequence>
<feature type="chain" id="PRO_5015654577" description="Lipoprotein" evidence="1">
    <location>
        <begin position="25"/>
        <end position="173"/>
    </location>
</feature>
<evidence type="ECO:0000313" key="2">
    <source>
        <dbReference type="EMBL" id="PRB82624.1"/>
    </source>
</evidence>
<dbReference type="Proteomes" id="UP000238325">
    <property type="component" value="Unassembled WGS sequence"/>
</dbReference>
<evidence type="ECO:0008006" key="6">
    <source>
        <dbReference type="Google" id="ProtNLM"/>
    </source>
</evidence>
<dbReference type="Proteomes" id="UP000238534">
    <property type="component" value="Unassembled WGS sequence"/>
</dbReference>
<dbReference type="OrthoDB" id="1252927at2"/>
<feature type="signal peptide" evidence="1">
    <location>
        <begin position="1"/>
        <end position="24"/>
    </location>
</feature>
<gene>
    <name evidence="2" type="ORF">CQ022_18235</name>
    <name evidence="3" type="ORF">CQ033_17130</name>
</gene>
<dbReference type="EMBL" id="PCPP01000003">
    <property type="protein sequence ID" value="PRB82624.1"/>
    <property type="molecule type" value="Genomic_DNA"/>
</dbReference>
<reference evidence="4 5" key="1">
    <citation type="submission" date="2017-09" db="EMBL/GenBank/DDBJ databases">
        <title>Genomic, metabolic, and phenotypic characteristics of bacterial isolates from the natural microbiome of the model nematode Caenorhabditis elegans.</title>
        <authorList>
            <person name="Zimmermann J."/>
            <person name="Obeng N."/>
            <person name="Yang W."/>
            <person name="Obeng O."/>
            <person name="Kissoyan K."/>
            <person name="Pees B."/>
            <person name="Dirksen P."/>
            <person name="Hoppner M."/>
            <person name="Franke A."/>
            <person name="Rosenstiel P."/>
            <person name="Leippe M."/>
            <person name="Dierking K."/>
            <person name="Kaleta C."/>
            <person name="Schulenburg H."/>
        </authorList>
    </citation>
    <scope>NUCLEOTIDE SEQUENCE [LARGE SCALE GENOMIC DNA]</scope>
    <source>
        <strain evidence="2 5">MYb25</strain>
        <strain evidence="3 4">MYb44</strain>
    </source>
</reference>
<evidence type="ECO:0000313" key="4">
    <source>
        <dbReference type="Proteomes" id="UP000238325"/>
    </source>
</evidence>
<dbReference type="EMBL" id="PCPH01000004">
    <property type="protein sequence ID" value="PRB88999.1"/>
    <property type="molecule type" value="Genomic_DNA"/>
</dbReference>
<name>A0A2S9CQ53_CHRCI</name>
<evidence type="ECO:0000313" key="3">
    <source>
        <dbReference type="EMBL" id="PRB88999.1"/>
    </source>
</evidence>
<dbReference type="AlphaFoldDB" id="A0A2S9CQ53"/>
<organism evidence="2 5">
    <name type="scientific">Chryseobacterium culicis</name>
    <dbReference type="NCBI Taxonomy" id="680127"/>
    <lineage>
        <taxon>Bacteria</taxon>
        <taxon>Pseudomonadati</taxon>
        <taxon>Bacteroidota</taxon>
        <taxon>Flavobacteriia</taxon>
        <taxon>Flavobacteriales</taxon>
        <taxon>Weeksellaceae</taxon>
        <taxon>Chryseobacterium group</taxon>
        <taxon>Chryseobacterium</taxon>
    </lineage>
</organism>
<keyword evidence="1" id="KW-0732">Signal</keyword>
<keyword evidence="4" id="KW-1185">Reference proteome</keyword>
<protein>
    <recommendedName>
        <fullName evidence="6">Lipoprotein</fullName>
    </recommendedName>
</protein>